<dbReference type="PANTHER" id="PTHR22912">
    <property type="entry name" value="DISULFIDE OXIDOREDUCTASE"/>
    <property type="match status" value="1"/>
</dbReference>
<dbReference type="InterPro" id="IPR016156">
    <property type="entry name" value="FAD/NAD-linked_Rdtase_dimer_sf"/>
</dbReference>
<feature type="binding site" evidence="5">
    <location>
        <begin position="166"/>
        <end position="168"/>
    </location>
    <ligand>
        <name>FAD</name>
        <dbReference type="ChEBI" id="CHEBI:57692"/>
    </ligand>
</feature>
<keyword evidence="4 5" id="KW-0520">NAD</keyword>
<keyword evidence="10" id="KW-1185">Reference proteome</keyword>
<dbReference type="PANTHER" id="PTHR22912:SF151">
    <property type="entry name" value="DIHYDROLIPOYL DEHYDROGENASE, MITOCHONDRIAL"/>
    <property type="match status" value="1"/>
</dbReference>
<dbReference type="InterPro" id="IPR036188">
    <property type="entry name" value="FAD/NAD-bd_sf"/>
</dbReference>
<evidence type="ECO:0000313" key="10">
    <source>
        <dbReference type="Proteomes" id="UP000800041"/>
    </source>
</evidence>
<protein>
    <submittedName>
        <fullName evidence="9">Dihydrolipoamide dehydrogenase LpdB</fullName>
    </submittedName>
</protein>
<feature type="binding site" evidence="5">
    <location>
        <position position="70"/>
    </location>
    <ligand>
        <name>FAD</name>
        <dbReference type="ChEBI" id="CHEBI:57692"/>
    </ligand>
</feature>
<feature type="binding site" evidence="5">
    <location>
        <begin position="203"/>
        <end position="210"/>
    </location>
    <ligand>
        <name>NAD(+)</name>
        <dbReference type="ChEBI" id="CHEBI:57540"/>
    </ligand>
</feature>
<gene>
    <name evidence="9" type="ORF">K402DRAFT_386551</name>
</gene>
<dbReference type="Pfam" id="PF02852">
    <property type="entry name" value="Pyr_redox_dim"/>
    <property type="match status" value="1"/>
</dbReference>
<sequence>MPPYNTINLHPDSHHPSSLPTDTFDVIYIGSGWSTHVSATRLTKAGMTSVIIEAELFGGECPFWACVPSKALLRPGEAFDEVQGVGGAKERVDSAKGLDVDAVMQRRDTWTSNWDEEKMMVPYIASSGAHLVRGYGKLIGVKKVKVTTSTGESFILTAGQAVVVCTGSEPLIPKIPGLTEAKPWTPREAVSTSDVPKHLLVLGAGVVGCEMVSAFASFGAKVTLVSSTAEILPRVDPEAGAIIRKRFEKQGVNVHLSTTVTRVQREEDGSLIAELAGKPEVKVSEILVAAGRKSRTNGIGLEQFGLAIDGSPINVDDSLCVPSDSSSWLYAVGDVNGRSPTTHGAKYHGRILAKVLLARKNGANFEPKEADGTAAAADRYAIPQVIFTHPNVASVGLTRQKAAAAGRKVKEITALAKTEGAELRMDGYEDGWAQWIVDAESGKLVGATFVGDNVAELLHASTVAVVGGMTLEQLAHAIPSFPTMSEVYLNLLEAAGF</sequence>
<comment type="similarity">
    <text evidence="1">Belongs to the class-I pyridine nucleotide-disulfide oxidoreductase family.</text>
</comment>
<dbReference type="InterPro" id="IPR004099">
    <property type="entry name" value="Pyr_nucl-diS_OxRdtase_dimer"/>
</dbReference>
<feature type="domain" description="Pyridine nucleotide-disulphide oxidoreductase dimerisation" evidence="7">
    <location>
        <begin position="382"/>
        <end position="488"/>
    </location>
</feature>
<evidence type="ECO:0000259" key="8">
    <source>
        <dbReference type="Pfam" id="PF07992"/>
    </source>
</evidence>
<dbReference type="GO" id="GO:0050660">
    <property type="term" value="F:flavin adenine dinucleotide binding"/>
    <property type="evidence" value="ECO:0007669"/>
    <property type="project" value="TreeGrafter"/>
</dbReference>
<dbReference type="InterPro" id="IPR050151">
    <property type="entry name" value="Class-I_Pyr_Nuc-Dis_Oxidored"/>
</dbReference>
<dbReference type="EMBL" id="ML977200">
    <property type="protein sequence ID" value="KAF1981414.1"/>
    <property type="molecule type" value="Genomic_DNA"/>
</dbReference>
<dbReference type="Gene3D" id="3.30.390.30">
    <property type="match status" value="1"/>
</dbReference>
<dbReference type="Pfam" id="PF07992">
    <property type="entry name" value="Pyr_redox_2"/>
    <property type="match status" value="1"/>
</dbReference>
<feature type="binding site" evidence="5">
    <location>
        <position position="334"/>
    </location>
    <ligand>
        <name>FAD</name>
        <dbReference type="ChEBI" id="CHEBI:57692"/>
    </ligand>
</feature>
<evidence type="ECO:0000256" key="3">
    <source>
        <dbReference type="ARBA" id="ARBA00022827"/>
    </source>
</evidence>
<reference evidence="9" key="1">
    <citation type="journal article" date="2020" name="Stud. Mycol.">
        <title>101 Dothideomycetes genomes: a test case for predicting lifestyles and emergence of pathogens.</title>
        <authorList>
            <person name="Haridas S."/>
            <person name="Albert R."/>
            <person name="Binder M."/>
            <person name="Bloem J."/>
            <person name="Labutti K."/>
            <person name="Salamov A."/>
            <person name="Andreopoulos B."/>
            <person name="Baker S."/>
            <person name="Barry K."/>
            <person name="Bills G."/>
            <person name="Bluhm B."/>
            <person name="Cannon C."/>
            <person name="Castanera R."/>
            <person name="Culley D."/>
            <person name="Daum C."/>
            <person name="Ezra D."/>
            <person name="Gonzalez J."/>
            <person name="Henrissat B."/>
            <person name="Kuo A."/>
            <person name="Liang C."/>
            <person name="Lipzen A."/>
            <person name="Lutzoni F."/>
            <person name="Magnuson J."/>
            <person name="Mondo S."/>
            <person name="Nolan M."/>
            <person name="Ohm R."/>
            <person name="Pangilinan J."/>
            <person name="Park H.-J."/>
            <person name="Ramirez L."/>
            <person name="Alfaro M."/>
            <person name="Sun H."/>
            <person name="Tritt A."/>
            <person name="Yoshinaga Y."/>
            <person name="Zwiers L.-H."/>
            <person name="Turgeon B."/>
            <person name="Goodwin S."/>
            <person name="Spatafora J."/>
            <person name="Crous P."/>
            <person name="Grigoriev I."/>
        </authorList>
    </citation>
    <scope>NUCLEOTIDE SEQUENCE</scope>
    <source>
        <strain evidence="9">CBS 113979</strain>
    </source>
</reference>
<comment type="cofactor">
    <cofactor evidence="5">
        <name>FAD</name>
        <dbReference type="ChEBI" id="CHEBI:57692"/>
    </cofactor>
    <text evidence="5">Binds 1 FAD per subunit.</text>
</comment>
<accession>A0A6G1GKS1</accession>
<dbReference type="GO" id="GO:0006103">
    <property type="term" value="P:2-oxoglutarate metabolic process"/>
    <property type="evidence" value="ECO:0007669"/>
    <property type="project" value="TreeGrafter"/>
</dbReference>
<feature type="domain" description="FAD/NAD(P)-binding" evidence="8">
    <location>
        <begin position="24"/>
        <end position="349"/>
    </location>
</feature>
<dbReference type="GO" id="GO:0004148">
    <property type="term" value="F:dihydrolipoyl dehydrogenase (NADH) activity"/>
    <property type="evidence" value="ECO:0007669"/>
    <property type="project" value="TreeGrafter"/>
</dbReference>
<dbReference type="OrthoDB" id="361797at2759"/>
<dbReference type="AlphaFoldDB" id="A0A6G1GKS1"/>
<evidence type="ECO:0000256" key="1">
    <source>
        <dbReference type="ARBA" id="ARBA00007532"/>
    </source>
</evidence>
<dbReference type="PIRSF" id="PIRSF000350">
    <property type="entry name" value="Mercury_reductase_MerA"/>
    <property type="match status" value="1"/>
</dbReference>
<keyword evidence="3 5" id="KW-0274">FAD</keyword>
<evidence type="ECO:0000256" key="4">
    <source>
        <dbReference type="ARBA" id="ARBA00023027"/>
    </source>
</evidence>
<evidence type="ECO:0000256" key="6">
    <source>
        <dbReference type="PIRSR" id="PIRSR000350-4"/>
    </source>
</evidence>
<evidence type="ECO:0000259" key="7">
    <source>
        <dbReference type="Pfam" id="PF02852"/>
    </source>
</evidence>
<keyword evidence="5" id="KW-0547">Nucleotide-binding</keyword>
<dbReference type="Gene3D" id="3.50.50.60">
    <property type="entry name" value="FAD/NAD(P)-binding domain"/>
    <property type="match status" value="2"/>
</dbReference>
<feature type="binding site" evidence="5">
    <location>
        <position position="136"/>
    </location>
    <ligand>
        <name>FAD</name>
        <dbReference type="ChEBI" id="CHEBI:57692"/>
    </ligand>
</feature>
<dbReference type="PRINTS" id="PR00411">
    <property type="entry name" value="PNDRDTASEI"/>
</dbReference>
<keyword evidence="2" id="KW-0285">Flavoprotein</keyword>
<organism evidence="9 10">
    <name type="scientific">Aulographum hederae CBS 113979</name>
    <dbReference type="NCBI Taxonomy" id="1176131"/>
    <lineage>
        <taxon>Eukaryota</taxon>
        <taxon>Fungi</taxon>
        <taxon>Dikarya</taxon>
        <taxon>Ascomycota</taxon>
        <taxon>Pezizomycotina</taxon>
        <taxon>Dothideomycetes</taxon>
        <taxon>Pleosporomycetidae</taxon>
        <taxon>Aulographales</taxon>
        <taxon>Aulographaceae</taxon>
    </lineage>
</organism>
<evidence type="ECO:0000256" key="5">
    <source>
        <dbReference type="PIRSR" id="PIRSR000350-3"/>
    </source>
</evidence>
<evidence type="ECO:0000313" key="9">
    <source>
        <dbReference type="EMBL" id="KAF1981414.1"/>
    </source>
</evidence>
<dbReference type="Proteomes" id="UP000800041">
    <property type="component" value="Unassembled WGS sequence"/>
</dbReference>
<dbReference type="InterPro" id="IPR001100">
    <property type="entry name" value="Pyr_nuc-diS_OxRdtase"/>
</dbReference>
<dbReference type="PRINTS" id="PR00368">
    <property type="entry name" value="FADPNR"/>
</dbReference>
<name>A0A6G1GKS1_9PEZI</name>
<dbReference type="SUPFAM" id="SSF51905">
    <property type="entry name" value="FAD/NAD(P)-binding domain"/>
    <property type="match status" value="1"/>
</dbReference>
<evidence type="ECO:0000256" key="2">
    <source>
        <dbReference type="ARBA" id="ARBA00022630"/>
    </source>
</evidence>
<feature type="disulfide bond" description="Redox-active" evidence="6">
    <location>
        <begin position="61"/>
        <end position="66"/>
    </location>
</feature>
<feature type="binding site" evidence="5">
    <location>
        <position position="291"/>
    </location>
    <ligand>
        <name>NAD(+)</name>
        <dbReference type="ChEBI" id="CHEBI:57540"/>
    </ligand>
</feature>
<dbReference type="SUPFAM" id="SSF55424">
    <property type="entry name" value="FAD/NAD-linked reductases, dimerisation (C-terminal) domain"/>
    <property type="match status" value="1"/>
</dbReference>
<dbReference type="InterPro" id="IPR023753">
    <property type="entry name" value="FAD/NAD-binding_dom"/>
</dbReference>
<proteinExistence type="inferred from homology"/>